<sequence>MKSILIESSNGYATWYAVNLLAKTLQYPDAFYTSSYLYPSKFSPVCTNCCHEHWMHVYMMYSVGNDELKRYCAKTDCPSNALLNMKAPLKDSQGGHDILFVKKRLLISNERKKLPEGSNVTANDKLVHSSQYLIIKQNFRSKKMGFSVRDGSTQLDY</sequence>
<comment type="caution">
    <text evidence="1">The sequence shown here is derived from an EMBL/GenBank/DDBJ whole genome shotgun (WGS) entry which is preliminary data.</text>
</comment>
<dbReference type="Proteomes" id="UP000053237">
    <property type="component" value="Unassembled WGS sequence"/>
</dbReference>
<evidence type="ECO:0000313" key="2">
    <source>
        <dbReference type="Proteomes" id="UP000053237"/>
    </source>
</evidence>
<dbReference type="EMBL" id="CAIX01000054">
    <property type="protein sequence ID" value="CCI43714.1"/>
    <property type="molecule type" value="Genomic_DNA"/>
</dbReference>
<dbReference type="AlphaFoldDB" id="A0A024GAL2"/>
<organism evidence="1 2">
    <name type="scientific">Albugo candida</name>
    <dbReference type="NCBI Taxonomy" id="65357"/>
    <lineage>
        <taxon>Eukaryota</taxon>
        <taxon>Sar</taxon>
        <taxon>Stramenopiles</taxon>
        <taxon>Oomycota</taxon>
        <taxon>Peronosporomycetes</taxon>
        <taxon>Albuginales</taxon>
        <taxon>Albuginaceae</taxon>
        <taxon>Albugo</taxon>
    </lineage>
</organism>
<proteinExistence type="predicted"/>
<dbReference type="InParanoid" id="A0A024GAL2"/>
<accession>A0A024GAL2</accession>
<reference evidence="1 2" key="1">
    <citation type="submission" date="2012-05" db="EMBL/GenBank/DDBJ databases">
        <title>Recombination and specialization in a pathogen metapopulation.</title>
        <authorList>
            <person name="Gardiner A."/>
            <person name="Kemen E."/>
            <person name="Schultz-Larsen T."/>
            <person name="MacLean D."/>
            <person name="Van Oosterhout C."/>
            <person name="Jones J.D.G."/>
        </authorList>
    </citation>
    <scope>NUCLEOTIDE SEQUENCE [LARGE SCALE GENOMIC DNA]</scope>
    <source>
        <strain evidence="1 2">Ac Nc2</strain>
    </source>
</reference>
<gene>
    <name evidence="1" type="ORF">BN9_044980</name>
</gene>
<evidence type="ECO:0000313" key="1">
    <source>
        <dbReference type="EMBL" id="CCI43714.1"/>
    </source>
</evidence>
<keyword evidence="2" id="KW-1185">Reference proteome</keyword>
<protein>
    <submittedName>
        <fullName evidence="1">Uncharacterized protein</fullName>
    </submittedName>
</protein>
<name>A0A024GAL2_9STRA</name>